<evidence type="ECO:0000313" key="2">
    <source>
        <dbReference type="EMBL" id="SEG54984.1"/>
    </source>
</evidence>
<keyword evidence="3" id="KW-1185">Reference proteome</keyword>
<name>A0A1H6B355_9BACT</name>
<evidence type="ECO:0000313" key="3">
    <source>
        <dbReference type="Proteomes" id="UP000236728"/>
    </source>
</evidence>
<dbReference type="InterPro" id="IPR037523">
    <property type="entry name" value="VOC_core"/>
</dbReference>
<dbReference type="InterPro" id="IPR029068">
    <property type="entry name" value="Glyas_Bleomycin-R_OHBP_Dase"/>
</dbReference>
<organism evidence="2 3">
    <name type="scientific">Bryocella elongata</name>
    <dbReference type="NCBI Taxonomy" id="863522"/>
    <lineage>
        <taxon>Bacteria</taxon>
        <taxon>Pseudomonadati</taxon>
        <taxon>Acidobacteriota</taxon>
        <taxon>Terriglobia</taxon>
        <taxon>Terriglobales</taxon>
        <taxon>Acidobacteriaceae</taxon>
        <taxon>Bryocella</taxon>
    </lineage>
</organism>
<protein>
    <recommendedName>
        <fullName evidence="1">VOC domain-containing protein</fullName>
    </recommendedName>
</protein>
<dbReference type="EMBL" id="FNVA01000006">
    <property type="protein sequence ID" value="SEG54984.1"/>
    <property type="molecule type" value="Genomic_DNA"/>
</dbReference>
<dbReference type="Pfam" id="PF00903">
    <property type="entry name" value="Glyoxalase"/>
    <property type="match status" value="1"/>
</dbReference>
<dbReference type="RefSeq" id="WP_103934318.1">
    <property type="nucleotide sequence ID" value="NZ_FNVA01000006.1"/>
</dbReference>
<evidence type="ECO:0000259" key="1">
    <source>
        <dbReference type="PROSITE" id="PS51819"/>
    </source>
</evidence>
<dbReference type="Gene3D" id="3.10.180.10">
    <property type="entry name" value="2,3-Dihydroxybiphenyl 1,2-Dioxygenase, domain 1"/>
    <property type="match status" value="1"/>
</dbReference>
<sequence length="127" mass="14092">MPLSTLVPSIFVPSRDCVRARAFYEHTLGLHFVKEDDFAVVFDLGPARQSLRIARTPCFTPFPFTILGWQVADIHAEIAELTARGVTFKRCALMPQDADGVWHAPDGALVAWFHDPDGNTLSLSTHT</sequence>
<dbReference type="InterPro" id="IPR004360">
    <property type="entry name" value="Glyas_Fos-R_dOase_dom"/>
</dbReference>
<dbReference type="OrthoDB" id="9804944at2"/>
<dbReference type="Proteomes" id="UP000236728">
    <property type="component" value="Unassembled WGS sequence"/>
</dbReference>
<dbReference type="PROSITE" id="PS51819">
    <property type="entry name" value="VOC"/>
    <property type="match status" value="1"/>
</dbReference>
<proteinExistence type="predicted"/>
<reference evidence="2 3" key="1">
    <citation type="submission" date="2016-10" db="EMBL/GenBank/DDBJ databases">
        <authorList>
            <person name="de Groot N.N."/>
        </authorList>
    </citation>
    <scope>NUCLEOTIDE SEQUENCE [LARGE SCALE GENOMIC DNA]</scope>
    <source>
        <strain evidence="2 3">DSM 22489</strain>
    </source>
</reference>
<accession>A0A1H6B355</accession>
<feature type="domain" description="VOC" evidence="1">
    <location>
        <begin position="6"/>
        <end position="126"/>
    </location>
</feature>
<dbReference type="SUPFAM" id="SSF54593">
    <property type="entry name" value="Glyoxalase/Bleomycin resistance protein/Dihydroxybiphenyl dioxygenase"/>
    <property type="match status" value="1"/>
</dbReference>
<dbReference type="AlphaFoldDB" id="A0A1H6B355"/>
<gene>
    <name evidence="2" type="ORF">SAMN05421819_3459</name>
</gene>